<dbReference type="RefSeq" id="WP_115832401.1">
    <property type="nucleotide sequence ID" value="NZ_QNUL01000016.1"/>
</dbReference>
<dbReference type="Proteomes" id="UP000256373">
    <property type="component" value="Unassembled WGS sequence"/>
</dbReference>
<gene>
    <name evidence="1" type="ORF">DSL64_18475</name>
</gene>
<dbReference type="Pfam" id="PF10884">
    <property type="entry name" value="DUF2683"/>
    <property type="match status" value="1"/>
</dbReference>
<dbReference type="AlphaFoldDB" id="A0A3D8Y840"/>
<keyword evidence="2" id="KW-1185">Reference proteome</keyword>
<reference evidence="1 2" key="1">
    <citation type="submission" date="2018-07" db="EMBL/GenBank/DDBJ databases">
        <title>Dyadobacter roseus sp. nov., isolated from rose rhizosphere soil.</title>
        <authorList>
            <person name="Chen L."/>
        </authorList>
    </citation>
    <scope>NUCLEOTIDE SEQUENCE [LARGE SCALE GENOMIC DNA]</scope>
    <source>
        <strain evidence="1 2">RS19</strain>
    </source>
</reference>
<proteinExistence type="predicted"/>
<evidence type="ECO:0000313" key="1">
    <source>
        <dbReference type="EMBL" id="REA59308.1"/>
    </source>
</evidence>
<name>A0A3D8Y840_9BACT</name>
<dbReference type="EMBL" id="QNUL01000016">
    <property type="protein sequence ID" value="REA59308.1"/>
    <property type="molecule type" value="Genomic_DNA"/>
</dbReference>
<comment type="caution">
    <text evidence="1">The sequence shown here is derived from an EMBL/GenBank/DDBJ whole genome shotgun (WGS) entry which is preliminary data.</text>
</comment>
<dbReference type="InterPro" id="IPR020271">
    <property type="entry name" value="Uncharacterised_MJ1172"/>
</dbReference>
<evidence type="ECO:0000313" key="2">
    <source>
        <dbReference type="Proteomes" id="UP000256373"/>
    </source>
</evidence>
<organism evidence="1 2">
    <name type="scientific">Dyadobacter luteus</name>
    <dbReference type="NCBI Taxonomy" id="2259619"/>
    <lineage>
        <taxon>Bacteria</taxon>
        <taxon>Pseudomonadati</taxon>
        <taxon>Bacteroidota</taxon>
        <taxon>Cytophagia</taxon>
        <taxon>Cytophagales</taxon>
        <taxon>Spirosomataceae</taxon>
        <taxon>Dyadobacter</taxon>
    </lineage>
</organism>
<sequence>MTTLTINTEDKEVLKAVKALLKGFKVSYEEKTEDPYNSEFIAKIEKSRQDVRDGNTVKVDLDDIWK</sequence>
<dbReference type="OrthoDB" id="827255at2"/>
<accession>A0A3D8Y840</accession>
<protein>
    <submittedName>
        <fullName evidence="1">Uncharacterized protein</fullName>
    </submittedName>
</protein>